<dbReference type="EMBL" id="UPXX01000027">
    <property type="protein sequence ID" value="VBB43864.1"/>
    <property type="molecule type" value="Genomic_DNA"/>
</dbReference>
<feature type="transmembrane region" description="Helical" evidence="2">
    <location>
        <begin position="12"/>
        <end position="29"/>
    </location>
</feature>
<dbReference type="AlphaFoldDB" id="A0A653A7A0"/>
<gene>
    <name evidence="3" type="ORF">TRIP_B330054</name>
</gene>
<feature type="region of interest" description="Disordered" evidence="1">
    <location>
        <begin position="72"/>
        <end position="103"/>
    </location>
</feature>
<feature type="compositionally biased region" description="Basic and acidic residues" evidence="1">
    <location>
        <begin position="94"/>
        <end position="103"/>
    </location>
</feature>
<keyword evidence="2" id="KW-0812">Transmembrane</keyword>
<sequence>MNQRPLSRFSGLFWRFAILAFVLSFILPSSKFVGGMSDDAFIVWLARILWVAGLSAGLTVLFWLAGRLRARKGAPGPSKGGGAPAGAEDGLSGARHETGGKGG</sequence>
<organism evidence="3">
    <name type="scientific">Uncultured Desulfatiglans sp</name>
    <dbReference type="NCBI Taxonomy" id="1748965"/>
    <lineage>
        <taxon>Bacteria</taxon>
        <taxon>Pseudomonadati</taxon>
        <taxon>Thermodesulfobacteriota</taxon>
        <taxon>Desulfobacteria</taxon>
        <taxon>Desulfatiglandales</taxon>
        <taxon>Desulfatiglandaceae</taxon>
        <taxon>Desulfatiglans</taxon>
        <taxon>environmental samples</taxon>
    </lineage>
</organism>
<evidence type="ECO:0000256" key="2">
    <source>
        <dbReference type="SAM" id="Phobius"/>
    </source>
</evidence>
<reference evidence="3" key="1">
    <citation type="submission" date="2018-07" db="EMBL/GenBank/DDBJ databases">
        <authorList>
            <consortium name="Genoscope - CEA"/>
            <person name="William W."/>
        </authorList>
    </citation>
    <scope>NUCLEOTIDE SEQUENCE</scope>
    <source>
        <strain evidence="3">IK1</strain>
    </source>
</reference>
<keyword evidence="2" id="KW-0472">Membrane</keyword>
<proteinExistence type="predicted"/>
<accession>A0A653A7A0</accession>
<evidence type="ECO:0000256" key="1">
    <source>
        <dbReference type="SAM" id="MobiDB-lite"/>
    </source>
</evidence>
<protein>
    <submittedName>
        <fullName evidence="3">Uncharacterized protein</fullName>
    </submittedName>
</protein>
<feature type="transmembrane region" description="Helical" evidence="2">
    <location>
        <begin position="41"/>
        <end position="64"/>
    </location>
</feature>
<evidence type="ECO:0000313" key="3">
    <source>
        <dbReference type="EMBL" id="VBB43864.1"/>
    </source>
</evidence>
<name>A0A653A7A0_UNCDX</name>
<keyword evidence="2" id="KW-1133">Transmembrane helix</keyword>